<feature type="region of interest" description="Disordered" evidence="1">
    <location>
        <begin position="67"/>
        <end position="87"/>
    </location>
</feature>
<proteinExistence type="predicted"/>
<feature type="signal peptide" evidence="2">
    <location>
        <begin position="1"/>
        <end position="27"/>
    </location>
</feature>
<keyword evidence="2" id="KW-0732">Signal</keyword>
<dbReference type="Proteomes" id="UP000297703">
    <property type="component" value="Unassembled WGS sequence"/>
</dbReference>
<comment type="caution">
    <text evidence="3">The sequence shown here is derived from an EMBL/GenBank/DDBJ whole genome shotgun (WGS) entry which is preliminary data.</text>
</comment>
<sequence length="184" mass="19060">MPFHTQNIDTKFGFLKLLLFFLMQTTPLPQILEAPSPNEALPDASIPCCSLCALGFPVDLLAPAAPGPPPNPPARAAASARQYPSVPAVPPHPSCFCSTPCSAAEAKPAPQDPPTTASAPGRHSRPFSAGPQAPRPEQQPSALELDPTAGRVKGPWQLDAVLLPRHPEAGSSSGGSVASRRGPS</sequence>
<keyword evidence="4" id="KW-1185">Reference proteome</keyword>
<gene>
    <name evidence="3" type="ORF">DR999_PMT13482</name>
</gene>
<evidence type="ECO:0000313" key="4">
    <source>
        <dbReference type="Proteomes" id="UP000297703"/>
    </source>
</evidence>
<evidence type="ECO:0000256" key="1">
    <source>
        <dbReference type="SAM" id="MobiDB-lite"/>
    </source>
</evidence>
<protein>
    <submittedName>
        <fullName evidence="3">Microtubule-actin cross-linking factor 1, isoforms 1/2/3/5</fullName>
    </submittedName>
</protein>
<dbReference type="EMBL" id="QXTE01000146">
    <property type="protein sequence ID" value="TFK04114.1"/>
    <property type="molecule type" value="Genomic_DNA"/>
</dbReference>
<feature type="region of interest" description="Disordered" evidence="1">
    <location>
        <begin position="100"/>
        <end position="184"/>
    </location>
</feature>
<evidence type="ECO:0000313" key="3">
    <source>
        <dbReference type="EMBL" id="TFK04114.1"/>
    </source>
</evidence>
<dbReference type="AlphaFoldDB" id="A0A4D9EBW5"/>
<reference evidence="3 4" key="2">
    <citation type="submission" date="2019-04" db="EMBL/GenBank/DDBJ databases">
        <title>The genome sequence of big-headed turtle.</title>
        <authorList>
            <person name="Gong S."/>
        </authorList>
    </citation>
    <scope>NUCLEOTIDE SEQUENCE [LARGE SCALE GENOMIC DNA]</scope>
    <source>
        <strain evidence="3">DO16091913</strain>
        <tissue evidence="3">Muscle</tissue>
    </source>
</reference>
<evidence type="ECO:0000256" key="2">
    <source>
        <dbReference type="SAM" id="SignalP"/>
    </source>
</evidence>
<feature type="compositionally biased region" description="Low complexity" evidence="1">
    <location>
        <begin position="169"/>
        <end position="184"/>
    </location>
</feature>
<reference evidence="3 4" key="1">
    <citation type="submission" date="2019-04" db="EMBL/GenBank/DDBJ databases">
        <title>Draft genome of the big-headed turtle Platysternon megacephalum.</title>
        <authorList>
            <person name="Gong S."/>
        </authorList>
    </citation>
    <scope>NUCLEOTIDE SEQUENCE [LARGE SCALE GENOMIC DNA]</scope>
    <source>
        <strain evidence="3">DO16091913</strain>
        <tissue evidence="3">Muscle</tissue>
    </source>
</reference>
<accession>A0A4D9EBW5</accession>
<name>A0A4D9EBW5_9SAUR</name>
<organism evidence="3 4">
    <name type="scientific">Platysternon megacephalum</name>
    <name type="common">big-headed turtle</name>
    <dbReference type="NCBI Taxonomy" id="55544"/>
    <lineage>
        <taxon>Eukaryota</taxon>
        <taxon>Metazoa</taxon>
        <taxon>Chordata</taxon>
        <taxon>Craniata</taxon>
        <taxon>Vertebrata</taxon>
        <taxon>Euteleostomi</taxon>
        <taxon>Archelosauria</taxon>
        <taxon>Testudinata</taxon>
        <taxon>Testudines</taxon>
        <taxon>Cryptodira</taxon>
        <taxon>Durocryptodira</taxon>
        <taxon>Testudinoidea</taxon>
        <taxon>Platysternidae</taxon>
        <taxon>Platysternon</taxon>
    </lineage>
</organism>
<feature type="chain" id="PRO_5020025115" evidence="2">
    <location>
        <begin position="28"/>
        <end position="184"/>
    </location>
</feature>